<feature type="domain" description="Ig-like" evidence="9">
    <location>
        <begin position="158"/>
        <end position="239"/>
    </location>
</feature>
<dbReference type="PANTHER" id="PTHR24100:SF139">
    <property type="entry name" value="BUTYROPHILIN SUBFAMILY 2 MEMBER A2"/>
    <property type="match status" value="1"/>
</dbReference>
<dbReference type="GO" id="GO:0050852">
    <property type="term" value="P:T cell receptor signaling pathway"/>
    <property type="evidence" value="ECO:0000318"/>
    <property type="project" value="GO_Central"/>
</dbReference>
<dbReference type="Pfam" id="PF07686">
    <property type="entry name" value="V-set"/>
    <property type="match status" value="1"/>
</dbReference>
<sequence length="283" mass="31406">MEMVNFPDSFLPSCLISLLLLLFLKLPTLGSAQFAVIGPAKPILAQVGGEAELPCQLDPTVSAEDLEVRWIRSQSSDVVHLYEKGEDQLKEQMEEYRGRTELVRDTIATGCVSLRISNVTVFDDGDYRCLFIDGFFQNETNLEVQVAAVGSDPLIHLEGHEKGGIRLGCTSTGWYPEPQVHWRDVRRETIPSLSESRPQASDGLVGVVATVIIREDSAGTVSCSIRNTRLGQEKRTEISIVGLFPRTNPWKITTIVILSILGLFLGNCGLVFWIRILTDQFDL</sequence>
<dbReference type="Proteomes" id="UP000002279">
    <property type="component" value="Chromosome X5"/>
</dbReference>
<dbReference type="SMART" id="SM00406">
    <property type="entry name" value="IGv"/>
    <property type="match status" value="1"/>
</dbReference>
<keyword evidence="2 7" id="KW-0812">Transmembrane</keyword>
<feature type="domain" description="Ig-like" evidence="9">
    <location>
        <begin position="27"/>
        <end position="147"/>
    </location>
</feature>
<keyword evidence="8" id="KW-0732">Signal</keyword>
<evidence type="ECO:0000256" key="7">
    <source>
        <dbReference type="SAM" id="Phobius"/>
    </source>
</evidence>
<evidence type="ECO:0000256" key="2">
    <source>
        <dbReference type="ARBA" id="ARBA00022692"/>
    </source>
</evidence>
<evidence type="ECO:0000256" key="5">
    <source>
        <dbReference type="ARBA" id="ARBA00023157"/>
    </source>
</evidence>
<dbReference type="PROSITE" id="PS50835">
    <property type="entry name" value="IG_LIKE"/>
    <property type="match status" value="2"/>
</dbReference>
<evidence type="ECO:0000313" key="10">
    <source>
        <dbReference type="Ensembl" id="ENSOANP00000052433.1"/>
    </source>
</evidence>
<dbReference type="InterPro" id="IPR036179">
    <property type="entry name" value="Ig-like_dom_sf"/>
</dbReference>
<name>A0A6I8PCW6_ORNAN</name>
<dbReference type="SUPFAM" id="SSF48726">
    <property type="entry name" value="Immunoglobulin"/>
    <property type="match status" value="2"/>
</dbReference>
<keyword evidence="11" id="KW-1185">Reference proteome</keyword>
<evidence type="ECO:0000256" key="3">
    <source>
        <dbReference type="ARBA" id="ARBA00022989"/>
    </source>
</evidence>
<dbReference type="SMART" id="SM00409">
    <property type="entry name" value="IG"/>
    <property type="match status" value="1"/>
</dbReference>
<dbReference type="Pfam" id="PF22705">
    <property type="entry name" value="C2-set_3"/>
    <property type="match status" value="1"/>
</dbReference>
<dbReference type="InterPro" id="IPR013106">
    <property type="entry name" value="Ig_V-set"/>
</dbReference>
<dbReference type="Ensembl" id="ENSOANT00000065211.1">
    <property type="protein sequence ID" value="ENSOANP00000052433.1"/>
    <property type="gene ID" value="ENSOANG00000005456.4"/>
</dbReference>
<feature type="signal peptide" evidence="8">
    <location>
        <begin position="1"/>
        <end position="32"/>
    </location>
</feature>
<dbReference type="InParanoid" id="A0A6I8PCW6"/>
<keyword evidence="4 7" id="KW-0472">Membrane</keyword>
<dbReference type="GeneTree" id="ENSGT00940000162079"/>
<keyword evidence="5" id="KW-1015">Disulfide bond</keyword>
<dbReference type="GO" id="GO:0001817">
    <property type="term" value="P:regulation of cytokine production"/>
    <property type="evidence" value="ECO:0000318"/>
    <property type="project" value="GO_Central"/>
</dbReference>
<keyword evidence="6" id="KW-0393">Immunoglobulin domain</keyword>
<dbReference type="InterPro" id="IPR003599">
    <property type="entry name" value="Ig_sub"/>
</dbReference>
<evidence type="ECO:0000256" key="8">
    <source>
        <dbReference type="SAM" id="SignalP"/>
    </source>
</evidence>
<dbReference type="InterPro" id="IPR007110">
    <property type="entry name" value="Ig-like_dom"/>
</dbReference>
<dbReference type="GO" id="GO:0005102">
    <property type="term" value="F:signaling receptor binding"/>
    <property type="evidence" value="ECO:0000318"/>
    <property type="project" value="GO_Central"/>
</dbReference>
<evidence type="ECO:0000256" key="1">
    <source>
        <dbReference type="ARBA" id="ARBA00004370"/>
    </source>
</evidence>
<evidence type="ECO:0000256" key="4">
    <source>
        <dbReference type="ARBA" id="ARBA00023136"/>
    </source>
</evidence>
<feature type="chain" id="PRO_5026289482" description="Ig-like domain-containing protein" evidence="8">
    <location>
        <begin position="33"/>
        <end position="283"/>
    </location>
</feature>
<dbReference type="FunFam" id="2.60.40.10:FF:000183">
    <property type="entry name" value="Myelin-oligodendrocyte glycoprotein"/>
    <property type="match status" value="1"/>
</dbReference>
<proteinExistence type="predicted"/>
<dbReference type="GO" id="GO:0009897">
    <property type="term" value="C:external side of plasma membrane"/>
    <property type="evidence" value="ECO:0000318"/>
    <property type="project" value="GO_Central"/>
</dbReference>
<dbReference type="InterPro" id="IPR053896">
    <property type="entry name" value="BTN3A2-like_Ig-C"/>
</dbReference>
<dbReference type="InterPro" id="IPR050504">
    <property type="entry name" value="IgSF_BTN/MOG"/>
</dbReference>
<dbReference type="InterPro" id="IPR013783">
    <property type="entry name" value="Ig-like_fold"/>
</dbReference>
<dbReference type="PANTHER" id="PTHR24100">
    <property type="entry name" value="BUTYROPHILIN"/>
    <property type="match status" value="1"/>
</dbReference>
<evidence type="ECO:0000313" key="11">
    <source>
        <dbReference type="Proteomes" id="UP000002279"/>
    </source>
</evidence>
<reference evidence="10" key="2">
    <citation type="submission" date="2025-08" db="UniProtKB">
        <authorList>
            <consortium name="Ensembl"/>
        </authorList>
    </citation>
    <scope>IDENTIFICATION</scope>
    <source>
        <strain evidence="10">Glennie</strain>
    </source>
</reference>
<evidence type="ECO:0000256" key="6">
    <source>
        <dbReference type="ARBA" id="ARBA00023319"/>
    </source>
</evidence>
<evidence type="ECO:0000259" key="9">
    <source>
        <dbReference type="PROSITE" id="PS50835"/>
    </source>
</evidence>
<keyword evidence="3 7" id="KW-1133">Transmembrane helix</keyword>
<dbReference type="CDD" id="cd05713">
    <property type="entry name" value="IgV_MOG_like"/>
    <property type="match status" value="1"/>
</dbReference>
<protein>
    <recommendedName>
        <fullName evidence="9">Ig-like domain-containing protein</fullName>
    </recommendedName>
</protein>
<reference evidence="10" key="3">
    <citation type="submission" date="2025-09" db="UniProtKB">
        <authorList>
            <consortium name="Ensembl"/>
        </authorList>
    </citation>
    <scope>IDENTIFICATION</scope>
    <source>
        <strain evidence="10">Glennie</strain>
    </source>
</reference>
<accession>A0A6I8PCW6</accession>
<dbReference type="FunFam" id="2.60.40.10:FF:000088">
    <property type="entry name" value="Butyrophilin subfamily 1 member A1"/>
    <property type="match status" value="1"/>
</dbReference>
<dbReference type="Gene3D" id="2.60.40.10">
    <property type="entry name" value="Immunoglobulins"/>
    <property type="match status" value="2"/>
</dbReference>
<dbReference type="OMA" id="WMVAFWI"/>
<comment type="subcellular location">
    <subcellularLocation>
        <location evidence="1">Membrane</location>
    </subcellularLocation>
</comment>
<reference evidence="10 11" key="1">
    <citation type="journal article" date="2008" name="Nature">
        <title>Genome analysis of the platypus reveals unique signatures of evolution.</title>
        <authorList>
            <person name="Warren W.C."/>
            <person name="Hillier L.W."/>
            <person name="Marshall Graves J.A."/>
            <person name="Birney E."/>
            <person name="Ponting C.P."/>
            <person name="Grutzner F."/>
            <person name="Belov K."/>
            <person name="Miller W."/>
            <person name="Clarke L."/>
            <person name="Chinwalla A.T."/>
            <person name="Yang S.P."/>
            <person name="Heger A."/>
            <person name="Locke D.P."/>
            <person name="Miethke P."/>
            <person name="Waters P.D."/>
            <person name="Veyrunes F."/>
            <person name="Fulton L."/>
            <person name="Fulton B."/>
            <person name="Graves T."/>
            <person name="Wallis J."/>
            <person name="Puente X.S."/>
            <person name="Lopez-Otin C."/>
            <person name="Ordonez G.R."/>
            <person name="Eichler E.E."/>
            <person name="Chen L."/>
            <person name="Cheng Z."/>
            <person name="Deakin J.E."/>
            <person name="Alsop A."/>
            <person name="Thompson K."/>
            <person name="Kirby P."/>
            <person name="Papenfuss A.T."/>
            <person name="Wakefield M.J."/>
            <person name="Olender T."/>
            <person name="Lancet D."/>
            <person name="Huttley G.A."/>
            <person name="Smit A.F."/>
            <person name="Pask A."/>
            <person name="Temple-Smith P."/>
            <person name="Batzer M.A."/>
            <person name="Walker J.A."/>
            <person name="Konkel M.K."/>
            <person name="Harris R.S."/>
            <person name="Whittington C.M."/>
            <person name="Wong E.S."/>
            <person name="Gemmell N.J."/>
            <person name="Buschiazzo E."/>
            <person name="Vargas Jentzsch I.M."/>
            <person name="Merkel A."/>
            <person name="Schmitz J."/>
            <person name="Zemann A."/>
            <person name="Churakov G."/>
            <person name="Kriegs J.O."/>
            <person name="Brosius J."/>
            <person name="Murchison E.P."/>
            <person name="Sachidanandam R."/>
            <person name="Smith C."/>
            <person name="Hannon G.J."/>
            <person name="Tsend-Ayush E."/>
            <person name="McMillan D."/>
            <person name="Attenborough R."/>
            <person name="Rens W."/>
            <person name="Ferguson-Smith M."/>
            <person name="Lefevre C.M."/>
            <person name="Sharp J.A."/>
            <person name="Nicholas K.R."/>
            <person name="Ray D.A."/>
            <person name="Kube M."/>
            <person name="Reinhardt R."/>
            <person name="Pringle T.H."/>
            <person name="Taylor J."/>
            <person name="Jones R.C."/>
            <person name="Nixon B."/>
            <person name="Dacheux J.L."/>
            <person name="Niwa H."/>
            <person name="Sekita Y."/>
            <person name="Huang X."/>
            <person name="Stark A."/>
            <person name="Kheradpour P."/>
            <person name="Kellis M."/>
            <person name="Flicek P."/>
            <person name="Chen Y."/>
            <person name="Webber C."/>
            <person name="Hardison R."/>
            <person name="Nelson J."/>
            <person name="Hallsworth-Pepin K."/>
            <person name="Delehaunty K."/>
            <person name="Markovic C."/>
            <person name="Minx P."/>
            <person name="Feng Y."/>
            <person name="Kremitzki C."/>
            <person name="Mitreva M."/>
            <person name="Glasscock J."/>
            <person name="Wylie T."/>
            <person name="Wohldmann P."/>
            <person name="Thiru P."/>
            <person name="Nhan M.N."/>
            <person name="Pohl C.S."/>
            <person name="Smith S.M."/>
            <person name="Hou S."/>
            <person name="Nefedov M."/>
            <person name="de Jong P.J."/>
            <person name="Renfree M.B."/>
            <person name="Mardis E.R."/>
            <person name="Wilson R.K."/>
        </authorList>
    </citation>
    <scope>NUCLEOTIDE SEQUENCE [LARGE SCALE GENOMIC DNA]</scope>
    <source>
        <strain evidence="10 11">Glennie</strain>
    </source>
</reference>
<feature type="transmembrane region" description="Helical" evidence="7">
    <location>
        <begin position="255"/>
        <end position="277"/>
    </location>
</feature>
<organism evidence="10 11">
    <name type="scientific">Ornithorhynchus anatinus</name>
    <name type="common">Duckbill platypus</name>
    <dbReference type="NCBI Taxonomy" id="9258"/>
    <lineage>
        <taxon>Eukaryota</taxon>
        <taxon>Metazoa</taxon>
        <taxon>Chordata</taxon>
        <taxon>Craniata</taxon>
        <taxon>Vertebrata</taxon>
        <taxon>Euteleostomi</taxon>
        <taxon>Mammalia</taxon>
        <taxon>Monotremata</taxon>
        <taxon>Ornithorhynchidae</taxon>
        <taxon>Ornithorhynchus</taxon>
    </lineage>
</organism>
<dbReference type="AlphaFoldDB" id="A0A6I8PCW6"/>